<reference evidence="8 9" key="1">
    <citation type="submission" date="2024-10" db="EMBL/GenBank/DDBJ databases">
        <title>Updated reference genomes for cyclostephanoid diatoms.</title>
        <authorList>
            <person name="Roberts W.R."/>
            <person name="Alverson A.J."/>
        </authorList>
    </citation>
    <scope>NUCLEOTIDE SEQUENCE [LARGE SCALE GENOMIC DNA]</scope>
    <source>
        <strain evidence="8 9">AJA010-31</strain>
    </source>
</reference>
<dbReference type="PANTHER" id="PTHR21367:SF1">
    <property type="entry name" value="ARGINYL-TRNA--PROTEIN TRANSFERASE 1"/>
    <property type="match status" value="1"/>
</dbReference>
<evidence type="ECO:0000313" key="9">
    <source>
        <dbReference type="Proteomes" id="UP001530400"/>
    </source>
</evidence>
<evidence type="ECO:0000259" key="6">
    <source>
        <dbReference type="Pfam" id="PF04376"/>
    </source>
</evidence>
<keyword evidence="4" id="KW-0012">Acyltransferase</keyword>
<dbReference type="EMBL" id="JALLPJ020000638">
    <property type="protein sequence ID" value="KAL3786716.1"/>
    <property type="molecule type" value="Genomic_DNA"/>
</dbReference>
<evidence type="ECO:0000256" key="3">
    <source>
        <dbReference type="ARBA" id="ARBA00022679"/>
    </source>
</evidence>
<evidence type="ECO:0000256" key="4">
    <source>
        <dbReference type="ARBA" id="ARBA00023315"/>
    </source>
</evidence>
<feature type="region of interest" description="Disordered" evidence="5">
    <location>
        <begin position="308"/>
        <end position="332"/>
    </location>
</feature>
<evidence type="ECO:0000256" key="1">
    <source>
        <dbReference type="ARBA" id="ARBA00009991"/>
    </source>
</evidence>
<dbReference type="Pfam" id="PF04377">
    <property type="entry name" value="ATE_C"/>
    <property type="match status" value="1"/>
</dbReference>
<feature type="compositionally biased region" description="Polar residues" evidence="5">
    <location>
        <begin position="1"/>
        <end position="16"/>
    </location>
</feature>
<comment type="similarity">
    <text evidence="1">Belongs to the R-transferase family.</text>
</comment>
<evidence type="ECO:0000313" key="8">
    <source>
        <dbReference type="EMBL" id="KAL3786716.1"/>
    </source>
</evidence>
<feature type="domain" description="N-end aminoacyl transferase N-terminal" evidence="6">
    <location>
        <begin position="125"/>
        <end position="233"/>
    </location>
</feature>
<organism evidence="8 9">
    <name type="scientific">Cyclotella atomus</name>
    <dbReference type="NCBI Taxonomy" id="382360"/>
    <lineage>
        <taxon>Eukaryota</taxon>
        <taxon>Sar</taxon>
        <taxon>Stramenopiles</taxon>
        <taxon>Ochrophyta</taxon>
        <taxon>Bacillariophyta</taxon>
        <taxon>Coscinodiscophyceae</taxon>
        <taxon>Thalassiosirophycidae</taxon>
        <taxon>Stephanodiscales</taxon>
        <taxon>Stephanodiscaceae</taxon>
        <taxon>Cyclotella</taxon>
    </lineage>
</organism>
<proteinExistence type="inferred from homology"/>
<keyword evidence="9" id="KW-1185">Reference proteome</keyword>
<feature type="domain" description="N-end rule aminoacyl transferase C-terminal" evidence="7">
    <location>
        <begin position="651"/>
        <end position="795"/>
    </location>
</feature>
<accession>A0ABD3PG75</accession>
<dbReference type="InterPro" id="IPR030700">
    <property type="entry name" value="N-end_Aminoacyl_Trfase"/>
</dbReference>
<evidence type="ECO:0000256" key="2">
    <source>
        <dbReference type="ARBA" id="ARBA00012025"/>
    </source>
</evidence>
<evidence type="ECO:0000259" key="7">
    <source>
        <dbReference type="Pfam" id="PF04377"/>
    </source>
</evidence>
<evidence type="ECO:0000256" key="5">
    <source>
        <dbReference type="SAM" id="MobiDB-lite"/>
    </source>
</evidence>
<gene>
    <name evidence="8" type="ORF">ACHAWO_006159</name>
</gene>
<dbReference type="GO" id="GO:0004057">
    <property type="term" value="F:arginyl-tRNA--protein transferase activity"/>
    <property type="evidence" value="ECO:0007669"/>
    <property type="project" value="UniProtKB-EC"/>
</dbReference>
<protein>
    <recommendedName>
        <fullName evidence="2">arginyltransferase</fullName>
        <ecNumber evidence="2">2.3.2.8</ecNumber>
    </recommendedName>
</protein>
<dbReference type="PANTHER" id="PTHR21367">
    <property type="entry name" value="ARGININE-TRNA-PROTEIN TRANSFERASE 1"/>
    <property type="match status" value="1"/>
</dbReference>
<feature type="region of interest" description="Disordered" evidence="5">
    <location>
        <begin position="83"/>
        <end position="105"/>
    </location>
</feature>
<feature type="region of interest" description="Disordered" evidence="5">
    <location>
        <begin position="1"/>
        <end position="65"/>
    </location>
</feature>
<dbReference type="EC" id="2.3.2.8" evidence="2"/>
<comment type="caution">
    <text evidence="8">The sequence shown here is derived from an EMBL/GenBank/DDBJ whole genome shotgun (WGS) entry which is preliminary data.</text>
</comment>
<name>A0ABD3PG75_9STRA</name>
<dbReference type="Proteomes" id="UP001530400">
    <property type="component" value="Unassembled WGS sequence"/>
</dbReference>
<dbReference type="AlphaFoldDB" id="A0ABD3PG75"/>
<dbReference type="InterPro" id="IPR007472">
    <property type="entry name" value="N-end_Aminoacyl_Trfase_C"/>
</dbReference>
<dbReference type="Pfam" id="PF04376">
    <property type="entry name" value="ATE_N"/>
    <property type="match status" value="1"/>
</dbReference>
<sequence length="896" mass="99819">MSEMDQPSEQGFSSQADEPMQESSSDEDDNAYQTFEVPTKQDDGSFEAGDFQIPTKPVAPSPLKSCLKRRNSMGAESLVDQADLLSDDQPAPTASGAAKAERKSPEVVDPFALNATACICGPSRSKCGYCGGKRIQVLKVDDGHNKVLSLLENGEVKTPLWTNEPDFDTVDGENTSKSYGLIFDYLPYDTYQELIDRGWRRSGKHLYRPHNFESCCPAISIRLDTTKFAPNSSKGGQTEMERRVLVGGSKSQRRVGRNLLRALEAYNAKHSGCSETKRNTDEHLYVAKMNLSPDSIVGSDANGFASKENVGGMATDSTHKNKRSRRASPGRENLLSPALARADSAIGVLIDKDILDAITEAEHELLQQLAQQTYKTITDRATKIVDAESRPKWAWWNQAQTDSIEVPKWCMFKCASANRALLKDDDSTTSGTYIMASTAACAAASGRSRGLIERAELAAAVVDSLKEHLSQSQIIKQSKLEFHNVTCHEKSGQVQIIFRLPSQYLTELSLSSQACKESEKTKGNTPAALKDPADEPFTEYLTRIHDEMKLAKDPKDASIPHSEPLQHQQLHLVVKTVPVYESSLQPEVHKLFCAYQTETHGDVNPFLSNGADNRCGESDGEYRSHLENKSVGFLDIDAAYSHLSANQRSKIKNSYMSFYRFLCETPLKHESLGPSCTSEIGAKASLDDGYDTNITRGGTYHQQYRLCASPDSFDGPLVAVGVVDILPKCLSSVYAFYDPKLSAKIELGKYTALREIEWLQRARWLTNRYYYLGYYIHSCQKMVYKADYKPSELLCPVAFEWVDFEVAKRRLEQRSPTRHCCALYEDETSRGCGESRPFIENIVLEISEKGVVERPSSLLTVSMLTREARRMIVPVITEYVNEVGTELARKLIVKLN</sequence>
<dbReference type="InterPro" id="IPR007471">
    <property type="entry name" value="N-end_Aminoacyl_Trfase_N"/>
</dbReference>
<keyword evidence="3" id="KW-0808">Transferase</keyword>